<evidence type="ECO:0000256" key="1">
    <source>
        <dbReference type="SAM" id="MobiDB-lite"/>
    </source>
</evidence>
<feature type="transmembrane region" description="Helical" evidence="2">
    <location>
        <begin position="20"/>
        <end position="39"/>
    </location>
</feature>
<dbReference type="EMBL" id="FOZL01000001">
    <property type="protein sequence ID" value="SFS17204.1"/>
    <property type="molecule type" value="Genomic_DNA"/>
</dbReference>
<dbReference type="RefSeq" id="WP_089840290.1">
    <property type="nucleotide sequence ID" value="NZ_FOZL01000001.1"/>
</dbReference>
<keyword evidence="2" id="KW-0472">Membrane</keyword>
<gene>
    <name evidence="3" type="ORF">SAMN05421771_3081</name>
</gene>
<feature type="compositionally biased region" description="Polar residues" evidence="1">
    <location>
        <begin position="71"/>
        <end position="81"/>
    </location>
</feature>
<organism evidence="3 4">
    <name type="scientific">Granulicella pectinivorans</name>
    <dbReference type="NCBI Taxonomy" id="474950"/>
    <lineage>
        <taxon>Bacteria</taxon>
        <taxon>Pseudomonadati</taxon>
        <taxon>Acidobacteriota</taxon>
        <taxon>Terriglobia</taxon>
        <taxon>Terriglobales</taxon>
        <taxon>Acidobacteriaceae</taxon>
        <taxon>Granulicella</taxon>
    </lineage>
</organism>
<evidence type="ECO:0008006" key="5">
    <source>
        <dbReference type="Google" id="ProtNLM"/>
    </source>
</evidence>
<feature type="region of interest" description="Disordered" evidence="1">
    <location>
        <begin position="45"/>
        <end position="113"/>
    </location>
</feature>
<evidence type="ECO:0000313" key="4">
    <source>
        <dbReference type="Proteomes" id="UP000199024"/>
    </source>
</evidence>
<name>A0A1I6MNH8_9BACT</name>
<evidence type="ECO:0000256" key="2">
    <source>
        <dbReference type="SAM" id="Phobius"/>
    </source>
</evidence>
<proteinExistence type="predicted"/>
<sequence length="277" mass="27067">MKTKTHVSPLRPSILLGTPVRFAAAGVITLLLLASLSMLSGCKSKPVAPATPVQGTLNPDGSFTPAPAQPATGQQGVLQSDGTYAPAQPAPATTPAPATAYSPAPAPASGPAPAPVKQYVTLPAGTPVSVTITQTLSASHNEVGDGFSGVLSQSIPGFSRGTRVAGTVVAAKGRGRFAGSGALGIELTSIGGVRVSSSEYEREAKGRGKRSTGFIAGGAGLGALIGGLAGGGKGAAIGALAGGGGGTAAAAYTGDRDVVIPSESTVTFRLRSSVQVR</sequence>
<protein>
    <recommendedName>
        <fullName evidence="5">YMGG-like Gly-zipper</fullName>
    </recommendedName>
</protein>
<keyword evidence="2" id="KW-0812">Transmembrane</keyword>
<accession>A0A1I6MNH8</accession>
<feature type="compositionally biased region" description="Pro residues" evidence="1">
    <location>
        <begin position="104"/>
        <end position="113"/>
    </location>
</feature>
<dbReference type="STRING" id="474950.SAMN05421771_3081"/>
<keyword evidence="4" id="KW-1185">Reference proteome</keyword>
<evidence type="ECO:0000313" key="3">
    <source>
        <dbReference type="EMBL" id="SFS17204.1"/>
    </source>
</evidence>
<dbReference type="AlphaFoldDB" id="A0A1I6MNH8"/>
<keyword evidence="2" id="KW-1133">Transmembrane helix</keyword>
<dbReference type="Proteomes" id="UP000199024">
    <property type="component" value="Unassembled WGS sequence"/>
</dbReference>
<reference evidence="3 4" key="1">
    <citation type="submission" date="2016-10" db="EMBL/GenBank/DDBJ databases">
        <authorList>
            <person name="de Groot N.N."/>
        </authorList>
    </citation>
    <scope>NUCLEOTIDE SEQUENCE [LARGE SCALE GENOMIC DNA]</scope>
    <source>
        <strain evidence="3 4">DSM 21001</strain>
    </source>
</reference>